<evidence type="ECO:0008006" key="4">
    <source>
        <dbReference type="Google" id="ProtNLM"/>
    </source>
</evidence>
<proteinExistence type="predicted"/>
<reference evidence="2 3" key="1">
    <citation type="submission" date="2014-04" db="EMBL/GenBank/DDBJ databases">
        <title>Evolutionary Origins and Diversification of the Mycorrhizal Mutualists.</title>
        <authorList>
            <consortium name="DOE Joint Genome Institute"/>
            <consortium name="Mycorrhizal Genomics Consortium"/>
            <person name="Kohler A."/>
            <person name="Kuo A."/>
            <person name="Nagy L.G."/>
            <person name="Floudas D."/>
            <person name="Copeland A."/>
            <person name="Barry K.W."/>
            <person name="Cichocki N."/>
            <person name="Veneault-Fourrey C."/>
            <person name="LaButti K."/>
            <person name="Lindquist E.A."/>
            <person name="Lipzen A."/>
            <person name="Lundell T."/>
            <person name="Morin E."/>
            <person name="Murat C."/>
            <person name="Riley R."/>
            <person name="Ohm R."/>
            <person name="Sun H."/>
            <person name="Tunlid A."/>
            <person name="Henrissat B."/>
            <person name="Grigoriev I.V."/>
            <person name="Hibbett D.S."/>
            <person name="Martin F."/>
        </authorList>
    </citation>
    <scope>NUCLEOTIDE SEQUENCE [LARGE SCALE GENOMIC DNA]</scope>
    <source>
        <strain evidence="2 3">FD-317 M1</strain>
    </source>
</reference>
<keyword evidence="3" id="KW-1185">Reference proteome</keyword>
<keyword evidence="1" id="KW-0732">Signal</keyword>
<name>A0A0D0BDT9_9AGAR</name>
<dbReference type="Proteomes" id="UP000053593">
    <property type="component" value="Unassembled WGS sequence"/>
</dbReference>
<dbReference type="PANTHER" id="PTHR35040:SF9">
    <property type="entry name" value="4-LIKE CELL SURFACE PROTEIN, PUTATIVE (AFU_ORTHOLOGUE AFUA_4G14080)-RELATED"/>
    <property type="match status" value="1"/>
</dbReference>
<protein>
    <recommendedName>
        <fullName evidence="4">Spherulin-4</fullName>
    </recommendedName>
</protein>
<dbReference type="HOGENOM" id="CLU_060605_3_2_1"/>
<dbReference type="InterPro" id="IPR021986">
    <property type="entry name" value="Spherulin4"/>
</dbReference>
<dbReference type="PANTHER" id="PTHR35040">
    <property type="match status" value="1"/>
</dbReference>
<evidence type="ECO:0000313" key="2">
    <source>
        <dbReference type="EMBL" id="KIK61905.1"/>
    </source>
</evidence>
<sequence>MLAIKGFFSAAFLAQVFLDGSQALVLTGAIFPLYIYPGDSCSAWTTLFNSITNNPTLPFTLVINPDSGPGANSVPDSNYQTCIPRALALGSNVKTVGYVHTGYGTRSSSDVLADVSTYLNWPTSYRPSGIFFDETNATSDNFGLYSSYAAKVRQGIPSGSTVILNPGVNVADSDYFSIADFIVTAEQFYKKFSFPSSLIINSTEPASKQIVLLHDGPATLPTSLVDQLTSGGIGSTFITNKRQANAYSSFPSYWEQFCEELVGSQS</sequence>
<dbReference type="OrthoDB" id="5342184at2759"/>
<accession>A0A0D0BDT9</accession>
<dbReference type="AlphaFoldDB" id="A0A0D0BDT9"/>
<feature type="chain" id="PRO_5002207699" description="Spherulin-4" evidence="1">
    <location>
        <begin position="24"/>
        <end position="266"/>
    </location>
</feature>
<dbReference type="Pfam" id="PF12138">
    <property type="entry name" value="Spherulin4"/>
    <property type="match status" value="1"/>
</dbReference>
<evidence type="ECO:0000313" key="3">
    <source>
        <dbReference type="Proteomes" id="UP000053593"/>
    </source>
</evidence>
<dbReference type="EMBL" id="KN834769">
    <property type="protein sequence ID" value="KIK61905.1"/>
    <property type="molecule type" value="Genomic_DNA"/>
</dbReference>
<feature type="signal peptide" evidence="1">
    <location>
        <begin position="1"/>
        <end position="23"/>
    </location>
</feature>
<organism evidence="2 3">
    <name type="scientific">Collybiopsis luxurians FD-317 M1</name>
    <dbReference type="NCBI Taxonomy" id="944289"/>
    <lineage>
        <taxon>Eukaryota</taxon>
        <taxon>Fungi</taxon>
        <taxon>Dikarya</taxon>
        <taxon>Basidiomycota</taxon>
        <taxon>Agaricomycotina</taxon>
        <taxon>Agaricomycetes</taxon>
        <taxon>Agaricomycetidae</taxon>
        <taxon>Agaricales</taxon>
        <taxon>Marasmiineae</taxon>
        <taxon>Omphalotaceae</taxon>
        <taxon>Collybiopsis</taxon>
        <taxon>Collybiopsis luxurians</taxon>
    </lineage>
</organism>
<gene>
    <name evidence="2" type="ORF">GYMLUDRAFT_72957</name>
</gene>
<evidence type="ECO:0000256" key="1">
    <source>
        <dbReference type="SAM" id="SignalP"/>
    </source>
</evidence>